<dbReference type="GO" id="GO:0000049">
    <property type="term" value="F:tRNA binding"/>
    <property type="evidence" value="ECO:0007669"/>
    <property type="project" value="UniProtKB-UniRule"/>
</dbReference>
<evidence type="ECO:0000256" key="3">
    <source>
        <dbReference type="ARBA" id="ARBA00022679"/>
    </source>
</evidence>
<keyword evidence="7 8" id="KW-0784">Thiamine biosynthesis</keyword>
<dbReference type="Gene3D" id="3.30.2130.30">
    <property type="match status" value="1"/>
</dbReference>
<dbReference type="GO" id="GO:0002937">
    <property type="term" value="P:tRNA 4-thiouridine biosynthesis"/>
    <property type="evidence" value="ECO:0007669"/>
    <property type="project" value="TreeGrafter"/>
</dbReference>
<dbReference type="GO" id="GO:0052837">
    <property type="term" value="P:thiazole biosynthetic process"/>
    <property type="evidence" value="ECO:0007669"/>
    <property type="project" value="TreeGrafter"/>
</dbReference>
<keyword evidence="6 8" id="KW-0694">RNA-binding</keyword>
<comment type="catalytic activity">
    <reaction evidence="8">
        <text>[ThiS sulfur-carrier protein]-C-terminal Gly-Gly-AMP + S-sulfanyl-L-cysteinyl-[cysteine desulfurase] + AH2 = [ThiS sulfur-carrier protein]-C-terminal-Gly-aminoethanethioate + L-cysteinyl-[cysteine desulfurase] + A + AMP + 2 H(+)</text>
        <dbReference type="Rhea" id="RHEA:43340"/>
        <dbReference type="Rhea" id="RHEA-COMP:12157"/>
        <dbReference type="Rhea" id="RHEA-COMP:12158"/>
        <dbReference type="Rhea" id="RHEA-COMP:12910"/>
        <dbReference type="Rhea" id="RHEA-COMP:19908"/>
        <dbReference type="ChEBI" id="CHEBI:13193"/>
        <dbReference type="ChEBI" id="CHEBI:15378"/>
        <dbReference type="ChEBI" id="CHEBI:17499"/>
        <dbReference type="ChEBI" id="CHEBI:29950"/>
        <dbReference type="ChEBI" id="CHEBI:61963"/>
        <dbReference type="ChEBI" id="CHEBI:90618"/>
        <dbReference type="ChEBI" id="CHEBI:232372"/>
        <dbReference type="ChEBI" id="CHEBI:456215"/>
    </reaction>
</comment>
<evidence type="ECO:0000259" key="9">
    <source>
        <dbReference type="PROSITE" id="PS51165"/>
    </source>
</evidence>
<evidence type="ECO:0000256" key="6">
    <source>
        <dbReference type="ARBA" id="ARBA00022884"/>
    </source>
</evidence>
<proteinExistence type="inferred from homology"/>
<evidence type="ECO:0000313" key="11">
    <source>
        <dbReference type="Proteomes" id="UP000185608"/>
    </source>
</evidence>
<comment type="similarity">
    <text evidence="8">Belongs to the ThiI family.</text>
</comment>
<evidence type="ECO:0000256" key="5">
    <source>
        <dbReference type="ARBA" id="ARBA00022840"/>
    </source>
</evidence>
<dbReference type="PANTHER" id="PTHR43209">
    <property type="entry name" value="TRNA SULFURTRANSFERASE"/>
    <property type="match status" value="1"/>
</dbReference>
<name>A0A1D8S366_9EURY</name>
<feature type="binding site" evidence="8">
    <location>
        <position position="266"/>
    </location>
    <ligand>
        <name>ATP</name>
        <dbReference type="ChEBI" id="CHEBI:30616"/>
    </ligand>
</feature>
<dbReference type="InterPro" id="IPR003720">
    <property type="entry name" value="tRNA_STrfase"/>
</dbReference>
<comment type="caution">
    <text evidence="8">Lacks conserved residue(s) required for the propagation of feature annotation.</text>
</comment>
<dbReference type="Pfam" id="PF02926">
    <property type="entry name" value="THUMP"/>
    <property type="match status" value="1"/>
</dbReference>
<feature type="binding site" evidence="8">
    <location>
        <begin position="161"/>
        <end position="162"/>
    </location>
    <ligand>
        <name>ATP</name>
        <dbReference type="ChEBI" id="CHEBI:30616"/>
    </ligand>
</feature>
<feature type="binding site" evidence="8">
    <location>
        <position position="275"/>
    </location>
    <ligand>
        <name>ATP</name>
        <dbReference type="ChEBI" id="CHEBI:30616"/>
    </ligand>
</feature>
<feature type="binding site" evidence="8">
    <location>
        <position position="244"/>
    </location>
    <ligand>
        <name>ATP</name>
        <dbReference type="ChEBI" id="CHEBI:30616"/>
    </ligand>
</feature>
<dbReference type="GO" id="GO:0005524">
    <property type="term" value="F:ATP binding"/>
    <property type="evidence" value="ECO:0007669"/>
    <property type="project" value="UniProtKB-UniRule"/>
</dbReference>
<dbReference type="SUPFAM" id="SSF52402">
    <property type="entry name" value="Adenine nucleotide alpha hydrolases-like"/>
    <property type="match status" value="1"/>
</dbReference>
<dbReference type="PROSITE" id="PS51165">
    <property type="entry name" value="THUMP"/>
    <property type="match status" value="1"/>
</dbReference>
<evidence type="ECO:0000256" key="8">
    <source>
        <dbReference type="HAMAP-Rule" id="MF_00021"/>
    </source>
</evidence>
<evidence type="ECO:0000256" key="4">
    <source>
        <dbReference type="ARBA" id="ARBA00022741"/>
    </source>
</evidence>
<keyword evidence="1 8" id="KW-0963">Cytoplasm</keyword>
<dbReference type="GO" id="GO:0005829">
    <property type="term" value="C:cytosol"/>
    <property type="evidence" value="ECO:0007669"/>
    <property type="project" value="TreeGrafter"/>
</dbReference>
<dbReference type="GO" id="GO:0009228">
    <property type="term" value="P:thiamine biosynthetic process"/>
    <property type="evidence" value="ECO:0007669"/>
    <property type="project" value="UniProtKB-KW"/>
</dbReference>
<evidence type="ECO:0000256" key="2">
    <source>
        <dbReference type="ARBA" id="ARBA00022555"/>
    </source>
</evidence>
<dbReference type="KEGG" id="halh:HTSR_0608"/>
<keyword evidence="2 8" id="KW-0820">tRNA-binding</keyword>
<gene>
    <name evidence="8 10" type="primary">thiI</name>
    <name evidence="10" type="ORF">HTSR_0608</name>
</gene>
<dbReference type="PANTHER" id="PTHR43209:SF1">
    <property type="entry name" value="TRNA SULFURTRANSFERASE"/>
    <property type="match status" value="1"/>
</dbReference>
<organism evidence="10 11">
    <name type="scientific">Halodesulfurarchaeum formicicum</name>
    <dbReference type="NCBI Taxonomy" id="1873524"/>
    <lineage>
        <taxon>Archaea</taxon>
        <taxon>Methanobacteriati</taxon>
        <taxon>Methanobacteriota</taxon>
        <taxon>Stenosarchaea group</taxon>
        <taxon>Halobacteria</taxon>
        <taxon>Halobacteriales</taxon>
        <taxon>Halobacteriaceae</taxon>
        <taxon>Halodesulfurarchaeum</taxon>
    </lineage>
</organism>
<comment type="subcellular location">
    <subcellularLocation>
        <location evidence="8">Cytoplasm</location>
    </subcellularLocation>
</comment>
<evidence type="ECO:0000256" key="7">
    <source>
        <dbReference type="ARBA" id="ARBA00022977"/>
    </source>
</evidence>
<dbReference type="InterPro" id="IPR020536">
    <property type="entry name" value="ThiI_AANH"/>
</dbReference>
<dbReference type="InterPro" id="IPR004114">
    <property type="entry name" value="THUMP_dom"/>
</dbReference>
<dbReference type="InterPro" id="IPR049962">
    <property type="entry name" value="THUMP_ThiI"/>
</dbReference>
<dbReference type="SUPFAM" id="SSF143437">
    <property type="entry name" value="THUMP domain-like"/>
    <property type="match status" value="1"/>
</dbReference>
<dbReference type="InterPro" id="IPR014729">
    <property type="entry name" value="Rossmann-like_a/b/a_fold"/>
</dbReference>
<keyword evidence="3 8" id="KW-0808">Transferase</keyword>
<comment type="pathway">
    <text evidence="8">Cofactor biosynthesis; thiamine diphosphate biosynthesis.</text>
</comment>
<accession>A0A1D8S366</accession>
<dbReference type="AlphaFoldDB" id="A0A1D8S366"/>
<dbReference type="SMART" id="SM00981">
    <property type="entry name" value="THUMP"/>
    <property type="match status" value="1"/>
</dbReference>
<dbReference type="UniPathway" id="UPA00060"/>
<reference evidence="10 11" key="1">
    <citation type="submission" date="2016-06" db="EMBL/GenBank/DDBJ databases">
        <title>Discovery of anaerobic lithoheterotrophic haloarchaeon capable of sulfur respiration by hydrogen and formate.</title>
        <authorList>
            <person name="Sorokin D.Y."/>
            <person name="Kublanov I.V."/>
            <person name="Roman P."/>
            <person name="Sinninghe Damste J.S."/>
            <person name="Golyshin P.N."/>
            <person name="Rojo D."/>
            <person name="Ciordia S."/>
            <person name="Mena Md.C."/>
            <person name="Ferrer M."/>
            <person name="Smedile F."/>
            <person name="Messina E."/>
            <person name="La Cono V."/>
            <person name="Yakimov M.M."/>
        </authorList>
    </citation>
    <scope>NUCLEOTIDE SEQUENCE [LARGE SCALE GENOMIC DNA]</scope>
    <source>
        <strain evidence="10 11">HTSR1</strain>
    </source>
</reference>
<dbReference type="GO" id="GO:0009229">
    <property type="term" value="P:thiamine diphosphate biosynthetic process"/>
    <property type="evidence" value="ECO:0007669"/>
    <property type="project" value="UniProtKB-UniRule"/>
</dbReference>
<dbReference type="STRING" id="1873524.HSR6_0596"/>
<evidence type="ECO:0000256" key="1">
    <source>
        <dbReference type="ARBA" id="ARBA00022490"/>
    </source>
</evidence>
<dbReference type="Pfam" id="PF02568">
    <property type="entry name" value="ThiI"/>
    <property type="match status" value="1"/>
</dbReference>
<dbReference type="EC" id="2.8.1.4" evidence="8"/>
<dbReference type="InterPro" id="IPR050102">
    <property type="entry name" value="tRNA_sulfurtransferase_ThiI"/>
</dbReference>
<dbReference type="Proteomes" id="UP000185608">
    <property type="component" value="Chromosome"/>
</dbReference>
<feature type="domain" description="THUMP" evidence="9">
    <location>
        <begin position="37"/>
        <end position="143"/>
    </location>
</feature>
<dbReference type="EMBL" id="CP016070">
    <property type="protein sequence ID" value="AOW79802.1"/>
    <property type="molecule type" value="Genomic_DNA"/>
</dbReference>
<keyword evidence="5 8" id="KW-0067">ATP-binding</keyword>
<dbReference type="PATRIC" id="fig|1855411.3.peg.605"/>
<evidence type="ECO:0000313" key="10">
    <source>
        <dbReference type="EMBL" id="AOW79802.1"/>
    </source>
</evidence>
<dbReference type="GO" id="GO:0004810">
    <property type="term" value="F:CCA tRNA nucleotidyltransferase activity"/>
    <property type="evidence" value="ECO:0007669"/>
    <property type="project" value="InterPro"/>
</dbReference>
<comment type="function">
    <text evidence="8">Catalyzes the ATP-dependent transfer of a sulfur to tRNA to produce 4-thiouridine in position 8 of tRNAs, which functions as a near-UV photosensor. Also catalyzes the transfer of sulfur to the sulfur carrier protein ThiS, forming ThiS-thiocarboxylate. This is a step in the synthesis of thiazole, in the thiamine biosynthesis pathway. The sulfur is donated as persulfide by IscS.</text>
</comment>
<sequence>MEETLAANLEATLDAWDVPGRVEQHWGRLFVRTQEPERAARAAATVFGIVSASPARTVEPTLDAISEALAETARATYDGGTFAVDASRAGDHDFTSQDVGRVGGDAIWTAVADEFEPEVDLDDPDHRFEVEVRDGEAYVFTERFDGPGGLPVGTQEPLVALVSGGIDSPVAAWLAMKRGAPVIPVYLDLGPYGGADHRARAIQTVSRLAAHAPGQDWSLRIAPIGEPLEALDDRVGDTRMLSVRRLMLMVAGEIAARTGARGIVTGESIGQKSSQTVTNLQVTDRVTDWPVHRPLLALDKQEIIAKARKIGTYETATVDAGCNRIAPDQPETQAPIERVEGAEPDELPAWARQAAAAVDIQAIEPSVDLHKP</sequence>
<dbReference type="CDD" id="cd11716">
    <property type="entry name" value="THUMP_ThiI"/>
    <property type="match status" value="1"/>
</dbReference>
<dbReference type="HAMAP" id="MF_00021">
    <property type="entry name" value="ThiI"/>
    <property type="match status" value="1"/>
</dbReference>
<protein>
    <recommendedName>
        <fullName evidence="8">Probable tRNA sulfurtransferase</fullName>
        <ecNumber evidence="8">2.8.1.4</ecNumber>
    </recommendedName>
    <alternativeName>
        <fullName evidence="8">Sulfur carrier protein ThiS sulfurtransferase</fullName>
    </alternativeName>
    <alternativeName>
        <fullName evidence="8">Thiamine biosynthesis protein ThiI</fullName>
    </alternativeName>
    <alternativeName>
        <fullName evidence="8">tRNA 4-thiouridine synthase</fullName>
    </alternativeName>
</protein>
<dbReference type="GO" id="GO:0140741">
    <property type="term" value="F:tRNA-uracil-4 sulfurtransferase activity"/>
    <property type="evidence" value="ECO:0007669"/>
    <property type="project" value="UniProtKB-EC"/>
</dbReference>
<dbReference type="Gene3D" id="3.40.50.620">
    <property type="entry name" value="HUPs"/>
    <property type="match status" value="1"/>
</dbReference>
<keyword evidence="4 8" id="KW-0547">Nucleotide-binding</keyword>
<comment type="catalytic activity">
    <reaction evidence="8">
        <text>[ThiI sulfur-carrier protein]-S-sulfanyl-L-cysteine + a uridine in tRNA + 2 reduced [2Fe-2S]-[ferredoxin] + ATP + H(+) = [ThiI sulfur-carrier protein]-L-cysteine + a 4-thiouridine in tRNA + 2 oxidized [2Fe-2S]-[ferredoxin] + AMP + diphosphate</text>
        <dbReference type="Rhea" id="RHEA:24176"/>
        <dbReference type="Rhea" id="RHEA-COMP:10000"/>
        <dbReference type="Rhea" id="RHEA-COMP:10001"/>
        <dbReference type="Rhea" id="RHEA-COMP:13337"/>
        <dbReference type="Rhea" id="RHEA-COMP:13338"/>
        <dbReference type="Rhea" id="RHEA-COMP:13339"/>
        <dbReference type="Rhea" id="RHEA-COMP:13340"/>
        <dbReference type="ChEBI" id="CHEBI:15378"/>
        <dbReference type="ChEBI" id="CHEBI:29950"/>
        <dbReference type="ChEBI" id="CHEBI:30616"/>
        <dbReference type="ChEBI" id="CHEBI:33019"/>
        <dbReference type="ChEBI" id="CHEBI:33737"/>
        <dbReference type="ChEBI" id="CHEBI:33738"/>
        <dbReference type="ChEBI" id="CHEBI:61963"/>
        <dbReference type="ChEBI" id="CHEBI:65315"/>
        <dbReference type="ChEBI" id="CHEBI:136798"/>
        <dbReference type="ChEBI" id="CHEBI:456215"/>
        <dbReference type="EC" id="2.8.1.4"/>
    </reaction>
</comment>